<evidence type="ECO:0000313" key="8">
    <source>
        <dbReference type="Proteomes" id="UP001596505"/>
    </source>
</evidence>
<dbReference type="CDD" id="cd02869">
    <property type="entry name" value="PseudoU_synth_RluA_like"/>
    <property type="match status" value="1"/>
</dbReference>
<dbReference type="InterPro" id="IPR020103">
    <property type="entry name" value="PsdUridine_synth_cat_dom_sf"/>
</dbReference>
<evidence type="ECO:0000256" key="3">
    <source>
        <dbReference type="ARBA" id="ARBA00023235"/>
    </source>
</evidence>
<comment type="caution">
    <text evidence="7">The sequence shown here is derived from an EMBL/GenBank/DDBJ whole genome shotgun (WGS) entry which is preliminary data.</text>
</comment>
<dbReference type="Gene3D" id="3.30.2350.10">
    <property type="entry name" value="Pseudouridine synthase"/>
    <property type="match status" value="1"/>
</dbReference>
<dbReference type="InterPro" id="IPR002942">
    <property type="entry name" value="S4_RNA-bd"/>
</dbReference>
<dbReference type="InterPro" id="IPR006145">
    <property type="entry name" value="PsdUridine_synth_RsuA/RluA"/>
</dbReference>
<comment type="catalytic activity">
    <reaction evidence="1 5">
        <text>a uridine in RNA = a pseudouridine in RNA</text>
        <dbReference type="Rhea" id="RHEA:48348"/>
        <dbReference type="Rhea" id="RHEA-COMP:12068"/>
        <dbReference type="Rhea" id="RHEA-COMP:12069"/>
        <dbReference type="ChEBI" id="CHEBI:65314"/>
        <dbReference type="ChEBI" id="CHEBI:65315"/>
    </reaction>
</comment>
<dbReference type="SUPFAM" id="SSF55174">
    <property type="entry name" value="Alpha-L RNA-binding motif"/>
    <property type="match status" value="1"/>
</dbReference>
<dbReference type="InterPro" id="IPR006225">
    <property type="entry name" value="PsdUridine_synth_RluC/D"/>
</dbReference>
<gene>
    <name evidence="7" type="ORF">ACFQRG_10710</name>
</gene>
<evidence type="ECO:0000256" key="5">
    <source>
        <dbReference type="RuleBase" id="RU362028"/>
    </source>
</evidence>
<dbReference type="PROSITE" id="PS50889">
    <property type="entry name" value="S4"/>
    <property type="match status" value="1"/>
</dbReference>
<organism evidence="7 8">
    <name type="scientific">Scopulibacillus cellulosilyticus</name>
    <dbReference type="NCBI Taxonomy" id="2665665"/>
    <lineage>
        <taxon>Bacteria</taxon>
        <taxon>Bacillati</taxon>
        <taxon>Bacillota</taxon>
        <taxon>Bacilli</taxon>
        <taxon>Bacillales</taxon>
        <taxon>Sporolactobacillaceae</taxon>
        <taxon>Scopulibacillus</taxon>
    </lineage>
</organism>
<dbReference type="CDD" id="cd00165">
    <property type="entry name" value="S4"/>
    <property type="match status" value="1"/>
</dbReference>
<dbReference type="Proteomes" id="UP001596505">
    <property type="component" value="Unassembled WGS sequence"/>
</dbReference>
<dbReference type="Pfam" id="PF00849">
    <property type="entry name" value="PseudoU_synth_2"/>
    <property type="match status" value="1"/>
</dbReference>
<dbReference type="Gene3D" id="3.10.290.10">
    <property type="entry name" value="RNA-binding S4 domain"/>
    <property type="match status" value="1"/>
</dbReference>
<keyword evidence="4" id="KW-0694">RNA-binding</keyword>
<evidence type="ECO:0000256" key="1">
    <source>
        <dbReference type="ARBA" id="ARBA00000073"/>
    </source>
</evidence>
<dbReference type="PANTHER" id="PTHR21600">
    <property type="entry name" value="MITOCHONDRIAL RNA PSEUDOURIDINE SYNTHASE"/>
    <property type="match status" value="1"/>
</dbReference>
<evidence type="ECO:0000313" key="7">
    <source>
        <dbReference type="EMBL" id="MFC7393427.1"/>
    </source>
</evidence>
<comment type="similarity">
    <text evidence="2 5">Belongs to the pseudouridine synthase RluA family.</text>
</comment>
<protein>
    <recommendedName>
        <fullName evidence="5">Pseudouridine synthase</fullName>
        <ecNumber evidence="5">5.4.99.-</ecNumber>
    </recommendedName>
</protein>
<proteinExistence type="inferred from homology"/>
<dbReference type="PROSITE" id="PS01129">
    <property type="entry name" value="PSI_RLU"/>
    <property type="match status" value="1"/>
</dbReference>
<keyword evidence="8" id="KW-1185">Reference proteome</keyword>
<comment type="function">
    <text evidence="5">Responsible for synthesis of pseudouridine from uracil.</text>
</comment>
<evidence type="ECO:0000256" key="4">
    <source>
        <dbReference type="PROSITE-ProRule" id="PRU00182"/>
    </source>
</evidence>
<dbReference type="InterPro" id="IPR006224">
    <property type="entry name" value="PsdUridine_synth_RluA-like_CS"/>
</dbReference>
<evidence type="ECO:0000256" key="2">
    <source>
        <dbReference type="ARBA" id="ARBA00010876"/>
    </source>
</evidence>
<accession>A0ABW2PXM3</accession>
<feature type="domain" description="RNA-binding S4" evidence="6">
    <location>
        <begin position="26"/>
        <end position="91"/>
    </location>
</feature>
<dbReference type="EMBL" id="JBHTCO010000013">
    <property type="protein sequence ID" value="MFC7393427.1"/>
    <property type="molecule type" value="Genomic_DNA"/>
</dbReference>
<keyword evidence="3 5" id="KW-0413">Isomerase</keyword>
<dbReference type="InterPro" id="IPR050188">
    <property type="entry name" value="RluA_PseudoU_synthase"/>
</dbReference>
<dbReference type="SMART" id="SM00363">
    <property type="entry name" value="S4"/>
    <property type="match status" value="1"/>
</dbReference>
<dbReference type="SUPFAM" id="SSF55120">
    <property type="entry name" value="Pseudouridine synthase"/>
    <property type="match status" value="1"/>
</dbReference>
<dbReference type="RefSeq" id="WP_380965921.1">
    <property type="nucleotide sequence ID" value="NZ_JBHTCO010000013.1"/>
</dbReference>
<dbReference type="InterPro" id="IPR036986">
    <property type="entry name" value="S4_RNA-bd_sf"/>
</dbReference>
<evidence type="ECO:0000259" key="6">
    <source>
        <dbReference type="SMART" id="SM00363"/>
    </source>
</evidence>
<reference evidence="8" key="1">
    <citation type="journal article" date="2019" name="Int. J. Syst. Evol. Microbiol.">
        <title>The Global Catalogue of Microorganisms (GCM) 10K type strain sequencing project: providing services to taxonomists for standard genome sequencing and annotation.</title>
        <authorList>
            <consortium name="The Broad Institute Genomics Platform"/>
            <consortium name="The Broad Institute Genome Sequencing Center for Infectious Disease"/>
            <person name="Wu L."/>
            <person name="Ma J."/>
        </authorList>
    </citation>
    <scope>NUCLEOTIDE SEQUENCE [LARGE SCALE GENOMIC DNA]</scope>
    <source>
        <strain evidence="8">CGMCC 1.16305</strain>
    </source>
</reference>
<dbReference type="EC" id="5.4.99.-" evidence="5"/>
<dbReference type="PANTHER" id="PTHR21600:SF44">
    <property type="entry name" value="RIBOSOMAL LARGE SUBUNIT PSEUDOURIDINE SYNTHASE D"/>
    <property type="match status" value="1"/>
</dbReference>
<name>A0ABW2PXM3_9BACL</name>
<dbReference type="NCBIfam" id="TIGR00005">
    <property type="entry name" value="rluA_subfam"/>
    <property type="match status" value="1"/>
</dbReference>
<sequence length="307" mass="35132">MIKKSRKNGDTSQSKTTEFIVKEPAGLLDFLLESLSNRSRNSVKSILSRGQVSVNGQAVTKHNHQLEPGQQVSIQWGKGPEKVELTGLKILHEDDDIIVIEKESGLLTIASSKEKEMTAYRQLMAHVRSKNPKNRIFIVHRLDRDTSGVMMFAKNKNVQQLLQNSWRESILERTYVALVEGKVKKEKDTIISWLKETKTLLMYSSKKPNDGQKAVTHYKMIQSDRNFSLLEVKLETGRKNQIRVHMKDIGHPIVGDKKYGSRNNVIGRLGLHARILAFKHPITGETLRFEAKIPKQFLRPFNENKKK</sequence>